<dbReference type="SUPFAM" id="SSF51735">
    <property type="entry name" value="NAD(P)-binding Rossmann-fold domains"/>
    <property type="match status" value="1"/>
</dbReference>
<name>W5TH00_9NOCA</name>
<dbReference type="STRING" id="1415166.NONO_c36850"/>
<keyword evidence="4" id="KW-1185">Reference proteome</keyword>
<dbReference type="PANTHER" id="PTHR43157:SF31">
    <property type="entry name" value="PHOSPHATIDYLINOSITOL-GLYCAN BIOSYNTHESIS CLASS F PROTEIN"/>
    <property type="match status" value="1"/>
</dbReference>
<dbReference type="PRINTS" id="PR00080">
    <property type="entry name" value="SDRFAMILY"/>
</dbReference>
<comment type="similarity">
    <text evidence="2">Belongs to the short-chain dehydrogenases/reductases (SDR) family.</text>
</comment>
<accession>W5TH00</accession>
<dbReference type="InterPro" id="IPR036291">
    <property type="entry name" value="NAD(P)-bd_dom_sf"/>
</dbReference>
<dbReference type="eggNOG" id="COG1028">
    <property type="taxonomic scope" value="Bacteria"/>
</dbReference>
<dbReference type="InterPro" id="IPR002347">
    <property type="entry name" value="SDR_fam"/>
</dbReference>
<dbReference type="EMBL" id="CP006850">
    <property type="protein sequence ID" value="AHH18472.1"/>
    <property type="molecule type" value="Genomic_DNA"/>
</dbReference>
<dbReference type="RefSeq" id="WP_038550648.1">
    <property type="nucleotide sequence ID" value="NZ_CP006850.1"/>
</dbReference>
<gene>
    <name evidence="3" type="ORF">NONO_c36850</name>
</gene>
<dbReference type="Pfam" id="PF00106">
    <property type="entry name" value="adh_short"/>
    <property type="match status" value="1"/>
</dbReference>
<evidence type="ECO:0000256" key="2">
    <source>
        <dbReference type="RuleBase" id="RU000363"/>
    </source>
</evidence>
<organism evidence="3 4">
    <name type="scientific">Nocardia nova SH22a</name>
    <dbReference type="NCBI Taxonomy" id="1415166"/>
    <lineage>
        <taxon>Bacteria</taxon>
        <taxon>Bacillati</taxon>
        <taxon>Actinomycetota</taxon>
        <taxon>Actinomycetes</taxon>
        <taxon>Mycobacteriales</taxon>
        <taxon>Nocardiaceae</taxon>
        <taxon>Nocardia</taxon>
    </lineage>
</organism>
<dbReference type="KEGG" id="nno:NONO_c36850"/>
<evidence type="ECO:0000313" key="4">
    <source>
        <dbReference type="Proteomes" id="UP000019150"/>
    </source>
</evidence>
<evidence type="ECO:0000313" key="3">
    <source>
        <dbReference type="EMBL" id="AHH18472.1"/>
    </source>
</evidence>
<proteinExistence type="inferred from homology"/>
<reference evidence="3 4" key="1">
    <citation type="journal article" date="2014" name="Appl. Environ. Microbiol.">
        <title>Insights into the Microbial Degradation of Rubber and Gutta-Percha by Analysis of the Complete Genome of Nocardia nova SH22a.</title>
        <authorList>
            <person name="Luo Q."/>
            <person name="Hiessl S."/>
            <person name="Poehlein A."/>
            <person name="Daniel R."/>
            <person name="Steinbuchel A."/>
        </authorList>
    </citation>
    <scope>NUCLEOTIDE SEQUENCE [LARGE SCALE GENOMIC DNA]</scope>
    <source>
        <strain evidence="3">SH22a</strain>
    </source>
</reference>
<dbReference type="Gene3D" id="3.40.50.720">
    <property type="entry name" value="NAD(P)-binding Rossmann-like Domain"/>
    <property type="match status" value="1"/>
</dbReference>
<dbReference type="HOGENOM" id="CLU_010194_44_5_11"/>
<protein>
    <submittedName>
        <fullName evidence="3">Putative oxidoreductase, SDR family</fullName>
    </submittedName>
</protein>
<dbReference type="OrthoDB" id="3237043at2"/>
<dbReference type="PRINTS" id="PR00081">
    <property type="entry name" value="GDHRDH"/>
</dbReference>
<evidence type="ECO:0000256" key="1">
    <source>
        <dbReference type="ARBA" id="ARBA00023002"/>
    </source>
</evidence>
<dbReference type="GO" id="GO:0016491">
    <property type="term" value="F:oxidoreductase activity"/>
    <property type="evidence" value="ECO:0007669"/>
    <property type="project" value="UniProtKB-KW"/>
</dbReference>
<dbReference type="Proteomes" id="UP000019150">
    <property type="component" value="Chromosome"/>
</dbReference>
<dbReference type="AlphaFoldDB" id="W5TH00"/>
<dbReference type="PANTHER" id="PTHR43157">
    <property type="entry name" value="PHOSPHATIDYLINOSITOL-GLYCAN BIOSYNTHESIS CLASS F PROTEIN-RELATED"/>
    <property type="match status" value="1"/>
</dbReference>
<sequence length="289" mass="30555">MSENRSVSSGARRTIVITGASDGIGAVAARALAGPDVDLVVVGRSARKLAAVAADTGATAFAADFAVLDDVRGLAEQIRAHVGSIDVLLNNAGGLFDPRSRTVDGHEPNFQINHLAPFLLTNLLRARLAAGGALVVNTASVGNLFGRVDVSDLDYERRYAFGMRAYGSSKLMNIMFTRGIAQRWAGEGVVSAAVHPGPVASSFGRDSRVVGLLYRTPLRHVGTISPERGAEPLIELAGRGADPDINGVYFHRHRARGPESPQARDRRVVDELWCASADLAGLPSEPATR</sequence>
<keyword evidence="1" id="KW-0560">Oxidoreductase</keyword>
<dbReference type="PATRIC" id="fig|1415166.3.peg.3782"/>